<evidence type="ECO:0000313" key="2">
    <source>
        <dbReference type="Proteomes" id="UP000198723"/>
    </source>
</evidence>
<reference evidence="1 2" key="1">
    <citation type="submission" date="2016-08" db="EMBL/GenBank/DDBJ databases">
        <authorList>
            <person name="Seilhamer J.J."/>
        </authorList>
    </citation>
    <scope>NUCLEOTIDE SEQUENCE [LARGE SCALE GENOMIC DNA]</scope>
    <source>
        <strain evidence="1 2">HBR26</strain>
    </source>
</reference>
<dbReference type="InterPro" id="IPR035948">
    <property type="entry name" value="YwqG-like_sf"/>
</dbReference>
<gene>
    <name evidence="1" type="ORF">GA0061105_1313</name>
</gene>
<dbReference type="RefSeq" id="WP_342587659.1">
    <property type="nucleotide sequence ID" value="NZ_FMAJ01000031.1"/>
</dbReference>
<dbReference type="Proteomes" id="UP000198723">
    <property type="component" value="Unassembled WGS sequence"/>
</dbReference>
<dbReference type="Gene3D" id="2.30.320.10">
    <property type="entry name" value="YwqG-like"/>
    <property type="match status" value="1"/>
</dbReference>
<dbReference type="AlphaFoldDB" id="A0A1C3YBY7"/>
<accession>A0A1C3YBY7</accession>
<proteinExistence type="predicted"/>
<organism evidence="1 2">
    <name type="scientific">Rhizobium aethiopicum</name>
    <dbReference type="NCBI Taxonomy" id="1138170"/>
    <lineage>
        <taxon>Bacteria</taxon>
        <taxon>Pseudomonadati</taxon>
        <taxon>Pseudomonadota</taxon>
        <taxon>Alphaproteobacteria</taxon>
        <taxon>Hyphomicrobiales</taxon>
        <taxon>Rhizobiaceae</taxon>
        <taxon>Rhizobium/Agrobacterium group</taxon>
        <taxon>Rhizobium</taxon>
    </lineage>
</organism>
<protein>
    <submittedName>
        <fullName evidence="1">Uncharacterized protein</fullName>
    </submittedName>
</protein>
<sequence>MARAPTPMVFLAQVNLSVMAREAGFDPSLPDSGMLWALIDPFAD</sequence>
<name>A0A1C3YBY7_9HYPH</name>
<dbReference type="EMBL" id="FMAJ01000031">
    <property type="protein sequence ID" value="SCB62058.1"/>
    <property type="molecule type" value="Genomic_DNA"/>
</dbReference>
<evidence type="ECO:0000313" key="1">
    <source>
        <dbReference type="EMBL" id="SCB62058.1"/>
    </source>
</evidence>
<dbReference type="SUPFAM" id="SSF103032">
    <property type="entry name" value="Hypothetical protein YwqG"/>
    <property type="match status" value="1"/>
</dbReference>